<dbReference type="AlphaFoldDB" id="A0A8E5HNW7"/>
<feature type="region of interest" description="Disordered" evidence="2">
    <location>
        <begin position="1"/>
        <end position="36"/>
    </location>
</feature>
<proteinExistence type="predicted"/>
<evidence type="ECO:0008006" key="5">
    <source>
        <dbReference type="Google" id="ProtNLM"/>
    </source>
</evidence>
<feature type="region of interest" description="Disordered" evidence="2">
    <location>
        <begin position="609"/>
        <end position="650"/>
    </location>
</feature>
<feature type="region of interest" description="Disordered" evidence="2">
    <location>
        <begin position="58"/>
        <end position="103"/>
    </location>
</feature>
<evidence type="ECO:0000313" key="4">
    <source>
        <dbReference type="Proteomes" id="UP000027002"/>
    </source>
</evidence>
<gene>
    <name evidence="3" type="ORF">UV8b_03226</name>
</gene>
<organism evidence="3 4">
    <name type="scientific">Ustilaginoidea virens</name>
    <name type="common">Rice false smut fungus</name>
    <name type="synonym">Villosiclava virens</name>
    <dbReference type="NCBI Taxonomy" id="1159556"/>
    <lineage>
        <taxon>Eukaryota</taxon>
        <taxon>Fungi</taxon>
        <taxon>Dikarya</taxon>
        <taxon>Ascomycota</taxon>
        <taxon>Pezizomycotina</taxon>
        <taxon>Sordariomycetes</taxon>
        <taxon>Hypocreomycetidae</taxon>
        <taxon>Hypocreales</taxon>
        <taxon>Clavicipitaceae</taxon>
        <taxon>Ustilaginoidea</taxon>
    </lineage>
</organism>
<feature type="compositionally biased region" description="Basic and acidic residues" evidence="2">
    <location>
        <begin position="74"/>
        <end position="88"/>
    </location>
</feature>
<dbReference type="GeneID" id="66064004"/>
<reference evidence="3" key="1">
    <citation type="submission" date="2020-03" db="EMBL/GenBank/DDBJ databases">
        <title>A mixture of massive structural variations and highly conserved coding sequences in Ustilaginoidea virens genome.</title>
        <authorList>
            <person name="Zhang K."/>
            <person name="Zhao Z."/>
            <person name="Zhang Z."/>
            <person name="Li Y."/>
            <person name="Hsiang T."/>
            <person name="Sun W."/>
        </authorList>
    </citation>
    <scope>NUCLEOTIDE SEQUENCE</scope>
    <source>
        <strain evidence="3">UV-8b</strain>
    </source>
</reference>
<keyword evidence="1" id="KW-0175">Coiled coil</keyword>
<evidence type="ECO:0000256" key="1">
    <source>
        <dbReference type="SAM" id="Coils"/>
    </source>
</evidence>
<name>A0A8E5HNW7_USTVR</name>
<feature type="coiled-coil region" evidence="1">
    <location>
        <begin position="281"/>
        <end position="365"/>
    </location>
</feature>
<dbReference type="KEGG" id="uvi:66064004"/>
<feature type="compositionally biased region" description="Basic and acidic residues" evidence="2">
    <location>
        <begin position="612"/>
        <end position="633"/>
    </location>
</feature>
<dbReference type="OrthoDB" id="5342758at2759"/>
<keyword evidence="4" id="KW-1185">Reference proteome</keyword>
<accession>A0A8E5HNW7</accession>
<protein>
    <recommendedName>
        <fullName evidence="5">Autophagy-related protein 28</fullName>
    </recommendedName>
</protein>
<feature type="region of interest" description="Disordered" evidence="2">
    <location>
        <begin position="234"/>
        <end position="257"/>
    </location>
</feature>
<evidence type="ECO:0000313" key="3">
    <source>
        <dbReference type="EMBL" id="QUC18985.1"/>
    </source>
</evidence>
<dbReference type="EMBL" id="CP072754">
    <property type="protein sequence ID" value="QUC18985.1"/>
    <property type="molecule type" value="Genomic_DNA"/>
</dbReference>
<sequence>MAHTSPSLVHRFNDVAGRSSRLSLSTSPAQPPAEFQLQQLEPRPISLQRCSIESPRSFQLPFAPVATQTGGSPEPERKERENLDDSYPRRKPKILFHGPPPPIAESVMAMESTSNPSSYKHAWNQEGSGLMRIMGRSISQVIFDRPQRRNKPYNHRADSIWRSLQRREQTLELDIQQLLDFQAEGLVAGSQPEAKASSDIHGAYSDTGSSTPTGTFYSTVTSRSQMLKSLYMPPQSTSNGDLIPVRQPAEGRPPGLRAARSGLRKAMESFVELRREERKHIMRAMEERRAALHQLESLSTRRFHIQSELEAFDVDGEEPLGRELRELKAKYASVDKDIKALEDKLVGLRNQRRWLEAKMKDVEGKREAGLSGYRGALRVVDSEVSLLVRQPPVLPLDQGLHDQSFDTMNESQSRGGEFLSLVPEHRTPDMAKSWWEAEMATLKRRIERVDADQKALEEGIAVWNGIVAIISRFENEFRDFMRADRASPLSAMSIKGKENVTAEVEVIQKQLTDMRNILIDLEHAMNLAESNGWNLLICAIGAELEAFREAHHLLMAILPQSTQERERTDVVLSNEKQNACSIGRQASTSDGSDNDVPLDLLMSHLNNTHCHSRGDEVSVEESRGDETRRDRAQSQDSENEVPLEFLAEHE</sequence>
<dbReference type="Proteomes" id="UP000027002">
    <property type="component" value="Chromosome 2"/>
</dbReference>
<dbReference type="RefSeq" id="XP_042996658.1">
    <property type="nucleotide sequence ID" value="XM_043140724.1"/>
</dbReference>
<evidence type="ECO:0000256" key="2">
    <source>
        <dbReference type="SAM" id="MobiDB-lite"/>
    </source>
</evidence>